<feature type="domain" description="CBM-cenC" evidence="2">
    <location>
        <begin position="1221"/>
        <end position="1352"/>
    </location>
</feature>
<accession>A0A5C4SVA2</accession>
<dbReference type="InterPro" id="IPR017853">
    <property type="entry name" value="GH"/>
</dbReference>
<dbReference type="Pfam" id="PF02018">
    <property type="entry name" value="CBM_4_9"/>
    <property type="match status" value="3"/>
</dbReference>
<dbReference type="InterPro" id="IPR008979">
    <property type="entry name" value="Galactose-bd-like_sf"/>
</dbReference>
<organism evidence="3 4">
    <name type="scientific">Paenibacillus hemerocallicola</name>
    <dbReference type="NCBI Taxonomy" id="1172614"/>
    <lineage>
        <taxon>Bacteria</taxon>
        <taxon>Bacillati</taxon>
        <taxon>Bacillota</taxon>
        <taxon>Bacilli</taxon>
        <taxon>Bacillales</taxon>
        <taxon>Paenibacillaceae</taxon>
        <taxon>Paenibacillus</taxon>
    </lineage>
</organism>
<evidence type="ECO:0000259" key="2">
    <source>
        <dbReference type="Pfam" id="PF02018"/>
    </source>
</evidence>
<sequence>MYGSNSSFLRKMGPLGAKAALIACLLSLLLPLLVPAAVPLAVAADIGDDLIQNGGFEQSDGSAPLNWIPFQGWSNPELALTTDAARTGTNGFRIRTQQQTKPWIAQDILVEEGVTYEVSAWVKGFDMEGGGAGYKLEFYKNGQRTSANHILGYDSTYKFLPSEITGDWQNLKLTFTAPPEATILCLFVRQYGTGTVYFDDISIVLKKQRAMIELTTDESFYYSELTEGRVGASFYSRDGHLENKSAQARIYRESTGVTIATYSLAGADQPLDFAFDPTLMVKDEPYRVEVRLLDGAGAELEKAEETVFRIDRPTMLREDGTIMVDGEPFFPVAAYHVRRTDYPYVGLAGVNTVQGGVTDKVSVMRGTLDAAQQNGLKVLVPLYANMNVKENVYLTQDFVTNLKDHPAVLAWMIMDEPIQNNKTKEELADAYRLIRSLDSKHPTYMVEAPAAAYETVSKLTDIFATDVYPFPYNPISAVGESAIRAKQAAGNRKPVLNVLQAMYNPPVWPHLPTIGELRNMAYQSLLNGAQGMAYYSFNENGFELRQSALWPGLVEFREETELLGGLITGAERIGHGQGQDTYWTLWQDGDELYVAAVNTSAQARQVAVPLGITGYRAELLYGDSRTTRDEQDDELAIGLDPLQSLTYRITPFLALATHASDTVDGAAELSSDTYWSTRISQLDSKLDDIADSLQGSVPDTASASEDAVDALGLVGELTDWAAQLPDGSTKQQIVAALKQIGQSLSPIAGAYVKAELELAGGRIVGQEQPNELTVSLDNGASVDLQNVRVTVNYPEPFGSEPDVWTMSQLGGGLTDSETFDFRIGSPVTQGRYSLKASIAFEYADKPGIPVSVEHWISYDYMDLLVAESLTPVIEANKGGEYPFTVRLSSNVTRDLQVTLETEAPLGITMQLPAGLTLASGQQTSVTGTVYLPMSVTDGVYEATIRVKADGKLVRSLPLQIVINQNLLPNAGFEEATILGTAPDGWGMRQGVWTRDTSHGGDYSVSLLPDPANAWNVIASGVIPIQAGNKYALRGWVKNGSTTGEVAIGLRQSNNSGSSTIGYTWKPVLTSSDWTRYELEIVPSPTVQYVQVFLKMDQQANGAAWFDDLYVEEIPYEPEYAFDAEAVPATVVATEGGQFPFSVNVTSNVSRSLQVTLDADAPAGMTVQLPSQISLPAYQQTTVNGTVYVPSSVTGSVYQATIHLTAEGQVVRSVPFAVRIDSNLLKNPGFEQPNAQATGPASWLMRAGLWTPSEKHGGGYSASFAPDPANAWNIIVSDLIPTQPGSKYVVRGWVKNGSTTGSVSLGLRQVKEDMVSTVKYTWHATQNNTDWTQYEFEVTPSATAKYVQVFLWSDAAANGTSSFDDLVVERIPLP</sequence>
<gene>
    <name evidence="3" type="ORF">FE784_40155</name>
</gene>
<dbReference type="SUPFAM" id="SSF49785">
    <property type="entry name" value="Galactose-binding domain-like"/>
    <property type="match status" value="3"/>
</dbReference>
<proteinExistence type="predicted"/>
<dbReference type="Proteomes" id="UP000307943">
    <property type="component" value="Unassembled WGS sequence"/>
</dbReference>
<protein>
    <recommendedName>
        <fullName evidence="2">CBM-cenC domain-containing protein</fullName>
    </recommendedName>
</protein>
<name>A0A5C4SVA2_9BACL</name>
<dbReference type="SUPFAM" id="SSF51445">
    <property type="entry name" value="(Trans)glycosidases"/>
    <property type="match status" value="1"/>
</dbReference>
<dbReference type="GO" id="GO:0016798">
    <property type="term" value="F:hydrolase activity, acting on glycosyl bonds"/>
    <property type="evidence" value="ECO:0007669"/>
    <property type="project" value="InterPro"/>
</dbReference>
<keyword evidence="4" id="KW-1185">Reference proteome</keyword>
<dbReference type="RefSeq" id="WP_139607912.1">
    <property type="nucleotide sequence ID" value="NZ_VDCQ01000132.1"/>
</dbReference>
<feature type="domain" description="CBM-cenC" evidence="2">
    <location>
        <begin position="49"/>
        <end position="184"/>
    </location>
</feature>
<feature type="domain" description="CBM-cenC" evidence="2">
    <location>
        <begin position="965"/>
        <end position="1095"/>
    </location>
</feature>
<dbReference type="Gene3D" id="3.20.20.80">
    <property type="entry name" value="Glycosidases"/>
    <property type="match status" value="1"/>
</dbReference>
<keyword evidence="1" id="KW-0378">Hydrolase</keyword>
<dbReference type="InterPro" id="IPR003305">
    <property type="entry name" value="CenC_carb-bd"/>
</dbReference>
<dbReference type="EMBL" id="VDCQ01000132">
    <property type="protein sequence ID" value="TNJ53970.1"/>
    <property type="molecule type" value="Genomic_DNA"/>
</dbReference>
<evidence type="ECO:0000313" key="4">
    <source>
        <dbReference type="Proteomes" id="UP000307943"/>
    </source>
</evidence>
<dbReference type="Gene3D" id="2.60.120.260">
    <property type="entry name" value="Galactose-binding domain-like"/>
    <property type="match status" value="3"/>
</dbReference>
<reference evidence="3 4" key="1">
    <citation type="submission" date="2019-05" db="EMBL/GenBank/DDBJ databases">
        <title>We sequenced the genome of Paenibacillus hemerocallicola KCTC 33185 for further insight into its adaptation and study the phylogeny of Paenibacillus.</title>
        <authorList>
            <person name="Narsing Rao M.P."/>
        </authorList>
    </citation>
    <scope>NUCLEOTIDE SEQUENCE [LARGE SCALE GENOMIC DNA]</scope>
    <source>
        <strain evidence="3 4">KCTC 33185</strain>
    </source>
</reference>
<dbReference type="OrthoDB" id="9774262at2"/>
<comment type="caution">
    <text evidence="3">The sequence shown here is derived from an EMBL/GenBank/DDBJ whole genome shotgun (WGS) entry which is preliminary data.</text>
</comment>
<evidence type="ECO:0000256" key="1">
    <source>
        <dbReference type="ARBA" id="ARBA00022801"/>
    </source>
</evidence>
<evidence type="ECO:0000313" key="3">
    <source>
        <dbReference type="EMBL" id="TNJ53970.1"/>
    </source>
</evidence>